<evidence type="ECO:0000256" key="7">
    <source>
        <dbReference type="SAM" id="MobiDB-lite"/>
    </source>
</evidence>
<evidence type="ECO:0000313" key="8">
    <source>
        <dbReference type="EMBL" id="RKU45290.1"/>
    </source>
</evidence>
<organism evidence="8 9">
    <name type="scientific">Coniochaeta pulveracea</name>
    <dbReference type="NCBI Taxonomy" id="177199"/>
    <lineage>
        <taxon>Eukaryota</taxon>
        <taxon>Fungi</taxon>
        <taxon>Dikarya</taxon>
        <taxon>Ascomycota</taxon>
        <taxon>Pezizomycotina</taxon>
        <taxon>Sordariomycetes</taxon>
        <taxon>Sordariomycetidae</taxon>
        <taxon>Coniochaetales</taxon>
        <taxon>Coniochaetaceae</taxon>
        <taxon>Coniochaeta</taxon>
    </lineage>
</organism>
<protein>
    <submittedName>
        <fullName evidence="8">Uncharacterized protein</fullName>
    </submittedName>
</protein>
<dbReference type="Pfam" id="PF13374">
    <property type="entry name" value="TPR_10"/>
    <property type="match status" value="1"/>
</dbReference>
<evidence type="ECO:0000256" key="4">
    <source>
        <dbReference type="ARBA" id="ARBA00022824"/>
    </source>
</evidence>
<feature type="compositionally biased region" description="Low complexity" evidence="7">
    <location>
        <begin position="261"/>
        <end position="274"/>
    </location>
</feature>
<dbReference type="PANTHER" id="PTHR48182:SF2">
    <property type="entry name" value="PROTEIN SERAC1"/>
    <property type="match status" value="1"/>
</dbReference>
<dbReference type="SUPFAM" id="SSF52540">
    <property type="entry name" value="P-loop containing nucleoside triphosphate hydrolases"/>
    <property type="match status" value="1"/>
</dbReference>
<keyword evidence="6" id="KW-0472">Membrane</keyword>
<feature type="region of interest" description="Disordered" evidence="7">
    <location>
        <begin position="242"/>
        <end position="275"/>
    </location>
</feature>
<dbReference type="Gene3D" id="3.40.50.300">
    <property type="entry name" value="P-loop containing nucleotide triphosphate hydrolases"/>
    <property type="match status" value="1"/>
</dbReference>
<evidence type="ECO:0000256" key="6">
    <source>
        <dbReference type="ARBA" id="ARBA00023136"/>
    </source>
</evidence>
<evidence type="ECO:0000256" key="5">
    <source>
        <dbReference type="ARBA" id="ARBA00023128"/>
    </source>
</evidence>
<name>A0A420YC47_9PEZI</name>
<keyword evidence="5" id="KW-0496">Mitochondrion</keyword>
<dbReference type="Gene3D" id="1.25.40.10">
    <property type="entry name" value="Tetratricopeptide repeat domain"/>
    <property type="match status" value="1"/>
</dbReference>
<dbReference type="GO" id="GO:0005739">
    <property type="term" value="C:mitochondrion"/>
    <property type="evidence" value="ECO:0007669"/>
    <property type="project" value="UniProtKB-SubCell"/>
</dbReference>
<dbReference type="Proteomes" id="UP000275385">
    <property type="component" value="Unassembled WGS sequence"/>
</dbReference>
<keyword evidence="4" id="KW-0256">Endoplasmic reticulum</keyword>
<dbReference type="InterPro" id="IPR052374">
    <property type="entry name" value="SERAC1"/>
</dbReference>
<dbReference type="GO" id="GO:0005783">
    <property type="term" value="C:endoplasmic reticulum"/>
    <property type="evidence" value="ECO:0007669"/>
    <property type="project" value="UniProtKB-SubCell"/>
</dbReference>
<proteinExistence type="predicted"/>
<comment type="caution">
    <text evidence="8">The sequence shown here is derived from an EMBL/GenBank/DDBJ whole genome shotgun (WGS) entry which is preliminary data.</text>
</comment>
<dbReference type="InterPro" id="IPR027417">
    <property type="entry name" value="P-loop_NTPase"/>
</dbReference>
<dbReference type="Gene3D" id="3.40.50.1820">
    <property type="entry name" value="alpha/beta hydrolase"/>
    <property type="match status" value="1"/>
</dbReference>
<dbReference type="SUPFAM" id="SSF48452">
    <property type="entry name" value="TPR-like"/>
    <property type="match status" value="2"/>
</dbReference>
<evidence type="ECO:0000256" key="3">
    <source>
        <dbReference type="ARBA" id="ARBA00004370"/>
    </source>
</evidence>
<gene>
    <name evidence="8" type="ORF">DL546_006301</name>
</gene>
<evidence type="ECO:0000256" key="1">
    <source>
        <dbReference type="ARBA" id="ARBA00004173"/>
    </source>
</evidence>
<evidence type="ECO:0000256" key="2">
    <source>
        <dbReference type="ARBA" id="ARBA00004240"/>
    </source>
</evidence>
<sequence>MDSLSIISSTAGLLGAAYVAYKHVKPSAIDDNSETFKIRTLAGSKEADLDIVFVHGLGTNSYSAWVGTGDNGRNHCWPVDSLPKNLSDTCSARILAYDYDTTYWTPEYLTERTLLAQTSHLIHSLASFEHRNLGRPRPIIFVAHGLGGIVVKNALVLAATSGESRLHHVVARTVGLVFLGTPHDGCPWAIARNICGMVRSLGIDLKKGEYQDLLERSTTLAYGLERFKPLARDWSVHTFAQVRPRQGQDNSKGGIREDGSRSSTGSTSTTEWGGIETLGSSVSKHKRYCTDCDDATLGRFGGADNRDLQKIMDSVRSICFEVKSRKLRFSERTLRWKTAGLNPVENLSWRKSRCNLGSMLPRMHALAPTDVSNRVVEQLLSYFVDSPVSGEILSSGAVGSHSWWSVSTIEGHLKKVDPYIGKWLLSRPRLNPVSDSSRQSYWPVVILSGPQGSGKTRTALHYAHTSEQEKKGYGSKLWVDATDRQSLETSFVGIARRIRQQYTEKDADSVDQLLGLDDLLDKQYLDDKDLQTLVGTVTDWLEGTDGERWLLIIDNLSLDSPYPPRKSFAHRLVWKAASSEIKKNSAESAATWRNSTRAAVSEWTRDGTATKPAAPMPQTSERQAWRWKYWRQLIRLIPCVTGAKGHIIITTRDTPNIPGPRLFRMEDTTSDDPLASISAATPSDAEVARVCERQHEYPVARLLYKSEIHNLGQGTAQWDGSWDGSENVRLSLQLDCARTYQAEGRFTEAGAEYENILRQKFVEHEPEKKLSTIRQLAIVRAEQGRMDEAIEQATHGLDLEDPLGGDVDNSQVLELIYELSRYLFTAGNPQAASSMLERLVMSLEHVHGRVHPTVLTARDALAQALMSTGNMEPASQQLEWLCKCRSQLHGDDHPVTLLSRARLGLLLNRRGLVDDALDTLTRCLTAAERTLAASHPLVFRVRENLYWVLRTQGKDKLAQVQLEELRREVTDHAGLYSTWIKSTYGERMSWRDSVTNAAWMNRSRSTWVLDQGEDETDDELDF</sequence>
<dbReference type="OrthoDB" id="7464126at2759"/>
<dbReference type="SUPFAM" id="SSF53474">
    <property type="entry name" value="alpha/beta-Hydrolases"/>
    <property type="match status" value="1"/>
</dbReference>
<keyword evidence="9" id="KW-1185">Reference proteome</keyword>
<accession>A0A420YC47</accession>
<reference evidence="8 9" key="1">
    <citation type="submission" date="2018-08" db="EMBL/GenBank/DDBJ databases">
        <title>Draft genome of the lignicolous fungus Coniochaeta pulveracea.</title>
        <authorList>
            <person name="Borstlap C.J."/>
            <person name="De Witt R.N."/>
            <person name="Botha A."/>
            <person name="Volschenk H."/>
        </authorList>
    </citation>
    <scope>NUCLEOTIDE SEQUENCE [LARGE SCALE GENOMIC DNA]</scope>
    <source>
        <strain evidence="8 9">CAB683</strain>
    </source>
</reference>
<dbReference type="AlphaFoldDB" id="A0A420YC47"/>
<dbReference type="InterPro" id="IPR011990">
    <property type="entry name" value="TPR-like_helical_dom_sf"/>
</dbReference>
<comment type="subcellular location">
    <subcellularLocation>
        <location evidence="2">Endoplasmic reticulum</location>
    </subcellularLocation>
    <subcellularLocation>
        <location evidence="3">Membrane</location>
    </subcellularLocation>
    <subcellularLocation>
        <location evidence="1">Mitochondrion</location>
    </subcellularLocation>
</comment>
<dbReference type="InterPro" id="IPR029058">
    <property type="entry name" value="AB_hydrolase_fold"/>
</dbReference>
<dbReference type="EMBL" id="QVQW01000022">
    <property type="protein sequence ID" value="RKU45290.1"/>
    <property type="molecule type" value="Genomic_DNA"/>
</dbReference>
<dbReference type="PANTHER" id="PTHR48182">
    <property type="entry name" value="PROTEIN SERAC1"/>
    <property type="match status" value="1"/>
</dbReference>
<dbReference type="GO" id="GO:0016020">
    <property type="term" value="C:membrane"/>
    <property type="evidence" value="ECO:0007669"/>
    <property type="project" value="UniProtKB-SubCell"/>
</dbReference>
<evidence type="ECO:0000313" key="9">
    <source>
        <dbReference type="Proteomes" id="UP000275385"/>
    </source>
</evidence>